<evidence type="ECO:0000313" key="2">
    <source>
        <dbReference type="EMBL" id="HJC23213.1"/>
    </source>
</evidence>
<dbReference type="AlphaFoldDB" id="A0A9D2NEA6"/>
<feature type="compositionally biased region" description="Polar residues" evidence="1">
    <location>
        <begin position="46"/>
        <end position="73"/>
    </location>
</feature>
<sequence length="229" mass="23435">MKKKRPSKKVVLTVSGLAALCLIVLAGAWILNREPKNDFIPAPGQNGDTAESWTENELPSSEIPSSASDNTEAPATPPAVSAEKETIPTSQTQTILSEEESGVTSDLSGSISREEEAADAPAEKPSATGDSSNPDIHPEYDSPASEATQPPASLPDSGATTPVPAESSAPDSSSGSVEEPAESVPAADSDHAGQVYDPVFGWITVGPTHQDSVDSTGDINKQVGTMGGG</sequence>
<organism evidence="2 3">
    <name type="scientific">Candidatus Eisenbergiella merdavium</name>
    <dbReference type="NCBI Taxonomy" id="2838551"/>
    <lineage>
        <taxon>Bacteria</taxon>
        <taxon>Bacillati</taxon>
        <taxon>Bacillota</taxon>
        <taxon>Clostridia</taxon>
        <taxon>Lachnospirales</taxon>
        <taxon>Lachnospiraceae</taxon>
        <taxon>Eisenbergiella</taxon>
    </lineage>
</organism>
<feature type="compositionally biased region" description="Polar residues" evidence="1">
    <location>
        <begin position="207"/>
        <end position="223"/>
    </location>
</feature>
<feature type="compositionally biased region" description="Polar residues" evidence="1">
    <location>
        <begin position="87"/>
        <end position="111"/>
    </location>
</feature>
<proteinExistence type="predicted"/>
<evidence type="ECO:0000256" key="1">
    <source>
        <dbReference type="SAM" id="MobiDB-lite"/>
    </source>
</evidence>
<dbReference type="Proteomes" id="UP000823891">
    <property type="component" value="Unassembled WGS sequence"/>
</dbReference>
<evidence type="ECO:0000313" key="3">
    <source>
        <dbReference type="Proteomes" id="UP000823891"/>
    </source>
</evidence>
<gene>
    <name evidence="2" type="ORF">H9761_05855</name>
</gene>
<protein>
    <submittedName>
        <fullName evidence="2">Uncharacterized protein</fullName>
    </submittedName>
</protein>
<comment type="caution">
    <text evidence="2">The sequence shown here is derived from an EMBL/GenBank/DDBJ whole genome shotgun (WGS) entry which is preliminary data.</text>
</comment>
<reference evidence="2" key="2">
    <citation type="submission" date="2021-04" db="EMBL/GenBank/DDBJ databases">
        <authorList>
            <person name="Gilroy R."/>
        </authorList>
    </citation>
    <scope>NUCLEOTIDE SEQUENCE</scope>
    <source>
        <strain evidence="2">USAMLcec2-132</strain>
    </source>
</reference>
<name>A0A9D2NEA6_9FIRM</name>
<feature type="compositionally biased region" description="Low complexity" evidence="1">
    <location>
        <begin position="162"/>
        <end position="178"/>
    </location>
</feature>
<feature type="region of interest" description="Disordered" evidence="1">
    <location>
        <begin position="207"/>
        <end position="229"/>
    </location>
</feature>
<reference evidence="2" key="1">
    <citation type="journal article" date="2021" name="PeerJ">
        <title>Extensive microbial diversity within the chicken gut microbiome revealed by metagenomics and culture.</title>
        <authorList>
            <person name="Gilroy R."/>
            <person name="Ravi A."/>
            <person name="Getino M."/>
            <person name="Pursley I."/>
            <person name="Horton D.L."/>
            <person name="Alikhan N.F."/>
            <person name="Baker D."/>
            <person name="Gharbi K."/>
            <person name="Hall N."/>
            <person name="Watson M."/>
            <person name="Adriaenssens E.M."/>
            <person name="Foster-Nyarko E."/>
            <person name="Jarju S."/>
            <person name="Secka A."/>
            <person name="Antonio M."/>
            <person name="Oren A."/>
            <person name="Chaudhuri R.R."/>
            <person name="La Ragione R."/>
            <person name="Hildebrand F."/>
            <person name="Pallen M.J."/>
        </authorList>
    </citation>
    <scope>NUCLEOTIDE SEQUENCE</scope>
    <source>
        <strain evidence="2">USAMLcec2-132</strain>
    </source>
</reference>
<feature type="region of interest" description="Disordered" evidence="1">
    <location>
        <begin position="35"/>
        <end position="193"/>
    </location>
</feature>
<dbReference type="EMBL" id="DWWS01000021">
    <property type="protein sequence ID" value="HJC23213.1"/>
    <property type="molecule type" value="Genomic_DNA"/>
</dbReference>
<accession>A0A9D2NEA6</accession>